<feature type="transmembrane region" description="Helical" evidence="1">
    <location>
        <begin position="44"/>
        <end position="63"/>
    </location>
</feature>
<keyword evidence="1" id="KW-0472">Membrane</keyword>
<keyword evidence="3" id="KW-1185">Reference proteome</keyword>
<name>A0A7X0HAF7_9BACT</name>
<dbReference type="AlphaFoldDB" id="A0A7X0HAF7"/>
<keyword evidence="1" id="KW-0812">Transmembrane</keyword>
<protein>
    <submittedName>
        <fullName evidence="2">Uncharacterized protein</fullName>
    </submittedName>
</protein>
<sequence>MVNSPPAVERGTFLITEDTPRRFEIYFPALAPEPESRPVFVRKAILSISISFLLLGAMCLAWLYLRDFWMYSLALLLFLPPLLQEAWDRTIQAIMCSNEMYARLRINRKTIKKTLGHGRKSVSSRYPLNSLRYVQPDGNVDLSNGEMVYGVYLLIEEISHPVVVTTQLDYTTCEELTRVLTDACYRMRGLIPPTNAAPPNQEAYSAELSEYSDTHYPE</sequence>
<evidence type="ECO:0000256" key="1">
    <source>
        <dbReference type="SAM" id="Phobius"/>
    </source>
</evidence>
<evidence type="ECO:0000313" key="3">
    <source>
        <dbReference type="Proteomes" id="UP000541810"/>
    </source>
</evidence>
<keyword evidence="1" id="KW-1133">Transmembrane helix</keyword>
<reference evidence="2 3" key="1">
    <citation type="submission" date="2020-08" db="EMBL/GenBank/DDBJ databases">
        <title>Genomic Encyclopedia of Type Strains, Phase IV (KMG-IV): sequencing the most valuable type-strain genomes for metagenomic binning, comparative biology and taxonomic classification.</title>
        <authorList>
            <person name="Goeker M."/>
        </authorList>
    </citation>
    <scope>NUCLEOTIDE SEQUENCE [LARGE SCALE GENOMIC DNA]</scope>
    <source>
        <strain evidence="2 3">DSM 103725</strain>
    </source>
</reference>
<dbReference type="EMBL" id="JACHGY010000001">
    <property type="protein sequence ID" value="MBB6430764.1"/>
    <property type="molecule type" value="Genomic_DNA"/>
</dbReference>
<comment type="caution">
    <text evidence="2">The sequence shown here is derived from an EMBL/GenBank/DDBJ whole genome shotgun (WGS) entry which is preliminary data.</text>
</comment>
<organism evidence="2 3">
    <name type="scientific">Algisphaera agarilytica</name>
    <dbReference type="NCBI Taxonomy" id="1385975"/>
    <lineage>
        <taxon>Bacteria</taxon>
        <taxon>Pseudomonadati</taxon>
        <taxon>Planctomycetota</taxon>
        <taxon>Phycisphaerae</taxon>
        <taxon>Phycisphaerales</taxon>
        <taxon>Phycisphaeraceae</taxon>
        <taxon>Algisphaera</taxon>
    </lineage>
</organism>
<dbReference type="Proteomes" id="UP000541810">
    <property type="component" value="Unassembled WGS sequence"/>
</dbReference>
<evidence type="ECO:0000313" key="2">
    <source>
        <dbReference type="EMBL" id="MBB6430764.1"/>
    </source>
</evidence>
<gene>
    <name evidence="2" type="ORF">HNQ40_002570</name>
</gene>
<accession>A0A7X0HAF7</accession>
<proteinExistence type="predicted"/>